<dbReference type="STRING" id="406818.XBJ1_1712"/>
<evidence type="ECO:0000313" key="1">
    <source>
        <dbReference type="EMBL" id="CBJ80838.1"/>
    </source>
</evidence>
<dbReference type="Proteomes" id="UP000002045">
    <property type="component" value="Chromosome"/>
</dbReference>
<gene>
    <name evidence="1" type="ordered locus">XBJ1_1712</name>
</gene>
<evidence type="ECO:0000313" key="2">
    <source>
        <dbReference type="Proteomes" id="UP000002045"/>
    </source>
</evidence>
<reference evidence="1" key="1">
    <citation type="journal article" date="2011" name="PLoS ONE">
        <title>The entomopathogenic bacterial endosymbionts xenorhabdus and photorhabdus: convergent lifestyles from divergent genomes.</title>
        <authorList>
            <person name="Chaston J.M."/>
            <person name="Suen G."/>
            <person name="Tucker S.L."/>
            <person name="Andersen A.W."/>
            <person name="Bhasin A."/>
            <person name="Bode E."/>
            <person name="Bode H.B."/>
            <person name="Brachmann A.O."/>
            <person name="Cowles C.E."/>
            <person name="Cowles K.N."/>
            <person name="Darby C."/>
            <person name="de Leon L."/>
            <person name="Drace K."/>
            <person name="Du Z."/>
            <person name="Givaudan A."/>
            <person name="Herbert Tran E.E."/>
            <person name="Jewell K.A."/>
            <person name="Knack J.J."/>
            <person name="Krasomil-Osterfeld K.C."/>
            <person name="Kukor R."/>
            <person name="Lanois A."/>
            <person name="Latreille P."/>
            <person name="Leimgruber N.K."/>
            <person name="Lipke C.M."/>
            <person name="Liu R."/>
            <person name="Lu X."/>
            <person name="Martens E.C."/>
            <person name="Marri P.R."/>
            <person name="Medigue C."/>
            <person name="Menard M.L."/>
            <person name="Miller N.M."/>
            <person name="Morales-Soto N."/>
            <person name="Norton S."/>
            <person name="Ogier J.C."/>
            <person name="Orchard S.S."/>
            <person name="Park D."/>
            <person name="Park Y."/>
            <person name="Qurollo B.A."/>
            <person name="Sugar D.R."/>
            <person name="Richards G.R."/>
            <person name="Rouy Z."/>
            <person name="Slominski B."/>
            <person name="Slominski K."/>
            <person name="Snyder H."/>
            <person name="Tjaden B.C."/>
            <person name="van der Hoeven R."/>
            <person name="Welch R.D."/>
            <person name="Wheeler C."/>
            <person name="Xiang B."/>
            <person name="Barbazuk B."/>
            <person name="Gaudriault S."/>
            <person name="Goodner B."/>
            <person name="Slater S.C."/>
            <person name="Forst S."/>
            <person name="Goldman B.S."/>
            <person name="Goodrich-Blair H."/>
        </authorList>
    </citation>
    <scope>NUCLEOTIDE SEQUENCE [LARGE SCALE GENOMIC DNA]</scope>
    <source>
        <strain evidence="1">SS-2004</strain>
    </source>
</reference>
<dbReference type="EMBL" id="FN667741">
    <property type="protein sequence ID" value="CBJ80838.1"/>
    <property type="molecule type" value="Genomic_DNA"/>
</dbReference>
<sequence length="56" mass="6878">MPNKIRLYIKTGLLKILNIDLSYFLLEKLSHILISRYLFTPHLYYIHFNYMEKCEL</sequence>
<accession>D3V106</accession>
<organism evidence="1 2">
    <name type="scientific">Xenorhabdus bovienii (strain SS-2004)</name>
    <name type="common">Xenorhabdus nematophila subsp. bovienii</name>
    <dbReference type="NCBI Taxonomy" id="406818"/>
    <lineage>
        <taxon>Bacteria</taxon>
        <taxon>Pseudomonadati</taxon>
        <taxon>Pseudomonadota</taxon>
        <taxon>Gammaproteobacteria</taxon>
        <taxon>Enterobacterales</taxon>
        <taxon>Morganellaceae</taxon>
        <taxon>Xenorhabdus</taxon>
    </lineage>
</organism>
<dbReference type="HOGENOM" id="CLU_3013262_0_0_6"/>
<dbReference type="KEGG" id="xbo:XBJ1_1712"/>
<name>D3V106_XENBS</name>
<protein>
    <submittedName>
        <fullName evidence="1">Uncharacterized protein</fullName>
    </submittedName>
</protein>
<proteinExistence type="predicted"/>
<dbReference type="AlphaFoldDB" id="D3V106"/>